<dbReference type="Proteomes" id="UP000295537">
    <property type="component" value="Unassembled WGS sequence"/>
</dbReference>
<gene>
    <name evidence="1" type="ORF">EV693_101220</name>
</gene>
<comment type="caution">
    <text evidence="1">The sequence shown here is derived from an EMBL/GenBank/DDBJ whole genome shotgun (WGS) entry which is preliminary data.</text>
</comment>
<evidence type="ECO:0000313" key="2">
    <source>
        <dbReference type="Proteomes" id="UP000295537"/>
    </source>
</evidence>
<dbReference type="InterPro" id="IPR004449">
    <property type="entry name" value="SixA"/>
</dbReference>
<dbReference type="InterPro" id="IPR013078">
    <property type="entry name" value="His_Pase_superF_clade-1"/>
</dbReference>
<dbReference type="GO" id="GO:0101006">
    <property type="term" value="F:protein histidine phosphatase activity"/>
    <property type="evidence" value="ECO:0007669"/>
    <property type="project" value="InterPro"/>
</dbReference>
<name>A0A4R2NCR6_9PAST</name>
<dbReference type="NCBIfam" id="TIGR00249">
    <property type="entry name" value="sixA"/>
    <property type="match status" value="1"/>
</dbReference>
<organism evidence="1 2">
    <name type="scientific">Nicoletella semolina</name>
    <dbReference type="NCBI Taxonomy" id="271160"/>
    <lineage>
        <taxon>Bacteria</taxon>
        <taxon>Pseudomonadati</taxon>
        <taxon>Pseudomonadota</taxon>
        <taxon>Gammaproteobacteria</taxon>
        <taxon>Pasteurellales</taxon>
        <taxon>Pasteurellaceae</taxon>
        <taxon>Nicoletella</taxon>
    </lineage>
</organism>
<dbReference type="AlphaFoldDB" id="A0A4R2NCR6"/>
<sequence>MRHGEAGLNTFTDSQRTLTERGNMMAFEQGKWLAKRLIEQKVNLDAVFVSPYIRAQQTWFNVIKGMQAAKFEQNFAKITENWQGITPSSNAQLVVDYLETIAAEKQNVFLISHLPLVFDLVQHLTQFQYSVHFYPAVIAEINYQDQQGKLIISQVPH</sequence>
<reference evidence="1 2" key="1">
    <citation type="submission" date="2019-03" db="EMBL/GenBank/DDBJ databases">
        <title>Genomic Encyclopedia of Type Strains, Phase IV (KMG-IV): sequencing the most valuable type-strain genomes for metagenomic binning, comparative biology and taxonomic classification.</title>
        <authorList>
            <person name="Goeker M."/>
        </authorList>
    </citation>
    <scope>NUCLEOTIDE SEQUENCE [LARGE SCALE GENOMIC DNA]</scope>
    <source>
        <strain evidence="1 2">DSM 16380</strain>
    </source>
</reference>
<dbReference type="Gene3D" id="3.40.50.1240">
    <property type="entry name" value="Phosphoglycerate mutase-like"/>
    <property type="match status" value="1"/>
</dbReference>
<proteinExistence type="predicted"/>
<accession>A0A4R2NCR6</accession>
<dbReference type="CDD" id="cd07067">
    <property type="entry name" value="HP_PGM_like"/>
    <property type="match status" value="1"/>
</dbReference>
<keyword evidence="2" id="KW-1185">Reference proteome</keyword>
<protein>
    <submittedName>
        <fullName evidence="1">Phosphohistidine phosphatase SixA</fullName>
    </submittedName>
</protein>
<dbReference type="SUPFAM" id="SSF53254">
    <property type="entry name" value="Phosphoglycerate mutase-like"/>
    <property type="match status" value="1"/>
</dbReference>
<dbReference type="GO" id="GO:0005737">
    <property type="term" value="C:cytoplasm"/>
    <property type="evidence" value="ECO:0007669"/>
    <property type="project" value="InterPro"/>
</dbReference>
<dbReference type="InterPro" id="IPR029033">
    <property type="entry name" value="His_PPase_superfam"/>
</dbReference>
<evidence type="ECO:0000313" key="1">
    <source>
        <dbReference type="EMBL" id="TCP18953.1"/>
    </source>
</evidence>
<dbReference type="EMBL" id="SLXJ01000001">
    <property type="protein sequence ID" value="TCP18953.1"/>
    <property type="molecule type" value="Genomic_DNA"/>
</dbReference>